<dbReference type="Proteomes" id="UP001283361">
    <property type="component" value="Unassembled WGS sequence"/>
</dbReference>
<dbReference type="EMBL" id="JAWDGP010004208">
    <property type="protein sequence ID" value="KAK3766657.1"/>
    <property type="molecule type" value="Genomic_DNA"/>
</dbReference>
<name>A0AAE0ZC32_9GAST</name>
<evidence type="ECO:0000313" key="1">
    <source>
        <dbReference type="EMBL" id="KAK3766657.1"/>
    </source>
</evidence>
<sequence>MSIVQSTQSVPTLFQIVSGPPDTVCSSCVPDSLVHPTQCVPTMFQIVSCPPDTMCSNSVSDRLLSTRYIRFQLPCFTQPLIHSTLSLNTYDLTPATSNPSTYIPQNPESQVGLWDGLSAITPSA</sequence>
<gene>
    <name evidence="1" type="ORF">RRG08_042435</name>
</gene>
<dbReference type="AlphaFoldDB" id="A0AAE0ZC32"/>
<keyword evidence="2" id="KW-1185">Reference proteome</keyword>
<reference evidence="1" key="1">
    <citation type="journal article" date="2023" name="G3 (Bethesda)">
        <title>A reference genome for the long-term kleptoplast-retaining sea slug Elysia crispata morphotype clarki.</title>
        <authorList>
            <person name="Eastman K.E."/>
            <person name="Pendleton A.L."/>
            <person name="Shaikh M.A."/>
            <person name="Suttiyut T."/>
            <person name="Ogas R."/>
            <person name="Tomko P."/>
            <person name="Gavelis G."/>
            <person name="Widhalm J.R."/>
            <person name="Wisecaver J.H."/>
        </authorList>
    </citation>
    <scope>NUCLEOTIDE SEQUENCE</scope>
    <source>
        <strain evidence="1">ECLA1</strain>
    </source>
</reference>
<comment type="caution">
    <text evidence="1">The sequence shown here is derived from an EMBL/GenBank/DDBJ whole genome shotgun (WGS) entry which is preliminary data.</text>
</comment>
<evidence type="ECO:0000313" key="2">
    <source>
        <dbReference type="Proteomes" id="UP001283361"/>
    </source>
</evidence>
<proteinExistence type="predicted"/>
<organism evidence="1 2">
    <name type="scientific">Elysia crispata</name>
    <name type="common">lettuce slug</name>
    <dbReference type="NCBI Taxonomy" id="231223"/>
    <lineage>
        <taxon>Eukaryota</taxon>
        <taxon>Metazoa</taxon>
        <taxon>Spiralia</taxon>
        <taxon>Lophotrochozoa</taxon>
        <taxon>Mollusca</taxon>
        <taxon>Gastropoda</taxon>
        <taxon>Heterobranchia</taxon>
        <taxon>Euthyneura</taxon>
        <taxon>Panpulmonata</taxon>
        <taxon>Sacoglossa</taxon>
        <taxon>Placobranchoidea</taxon>
        <taxon>Plakobranchidae</taxon>
        <taxon>Elysia</taxon>
    </lineage>
</organism>
<accession>A0AAE0ZC32</accession>
<protein>
    <submittedName>
        <fullName evidence="1">Uncharacterized protein</fullName>
    </submittedName>
</protein>